<accession>A0A516Q1U4</accession>
<dbReference type="GO" id="GO:0005524">
    <property type="term" value="F:ATP binding"/>
    <property type="evidence" value="ECO:0007669"/>
    <property type="project" value="UniProtKB-KW"/>
</dbReference>
<proteinExistence type="inferred from homology"/>
<dbReference type="InterPro" id="IPR050203">
    <property type="entry name" value="Trp-tRNA_synthetase"/>
</dbReference>
<dbReference type="InterPro" id="IPR002306">
    <property type="entry name" value="Trp-tRNA-ligase"/>
</dbReference>
<dbReference type="Gene3D" id="3.40.50.620">
    <property type="entry name" value="HUPs"/>
    <property type="match status" value="1"/>
</dbReference>
<keyword evidence="7 9" id="KW-0030">Aminoacyl-tRNA synthetase</keyword>
<evidence type="ECO:0000256" key="4">
    <source>
        <dbReference type="ARBA" id="ARBA00022741"/>
    </source>
</evidence>
<evidence type="ECO:0000256" key="6">
    <source>
        <dbReference type="ARBA" id="ARBA00022917"/>
    </source>
</evidence>
<dbReference type="KEGG" id="mik:FOE78_17095"/>
<evidence type="ECO:0000313" key="11">
    <source>
        <dbReference type="Proteomes" id="UP000319263"/>
    </source>
</evidence>
<dbReference type="Gene3D" id="1.10.240.10">
    <property type="entry name" value="Tyrosyl-Transfer RNA Synthetase"/>
    <property type="match status" value="1"/>
</dbReference>
<evidence type="ECO:0000313" key="10">
    <source>
        <dbReference type="EMBL" id="QDP97409.1"/>
    </source>
</evidence>
<dbReference type="PANTHER" id="PTHR43766">
    <property type="entry name" value="TRYPTOPHAN--TRNA LIGASE, MITOCHONDRIAL"/>
    <property type="match status" value="1"/>
</dbReference>
<reference evidence="10 11" key="1">
    <citation type="submission" date="2019-07" db="EMBL/GenBank/DDBJ databases">
        <title>Microlunatus dokdonensis sp. nov. isolated from the rhizospheric soil of the wild plant Elymus tsukushiensis.</title>
        <authorList>
            <person name="Ghim S.-Y."/>
            <person name="Hwang Y.-J."/>
            <person name="Son J.-S."/>
            <person name="Shin J.-H."/>
        </authorList>
    </citation>
    <scope>NUCLEOTIDE SEQUENCE [LARGE SCALE GENOMIC DNA]</scope>
    <source>
        <strain evidence="10 11">KUDC0627</strain>
    </source>
</reference>
<evidence type="ECO:0000256" key="9">
    <source>
        <dbReference type="RuleBase" id="RU363036"/>
    </source>
</evidence>
<dbReference type="Proteomes" id="UP000319263">
    <property type="component" value="Chromosome"/>
</dbReference>
<keyword evidence="6 9" id="KW-0648">Protein biosynthesis</keyword>
<dbReference type="OrthoDB" id="9801042at2"/>
<gene>
    <name evidence="10" type="primary">trpS</name>
    <name evidence="10" type="ORF">FOE78_17095</name>
</gene>
<dbReference type="FunFam" id="1.10.240.10:FF:000002">
    <property type="entry name" value="Tryptophan--tRNA ligase"/>
    <property type="match status" value="1"/>
</dbReference>
<dbReference type="InterPro" id="IPR001412">
    <property type="entry name" value="aa-tRNA-synth_I_CS"/>
</dbReference>
<keyword evidence="5 9" id="KW-0067">ATP-binding</keyword>
<evidence type="ECO:0000256" key="1">
    <source>
        <dbReference type="ARBA" id="ARBA00005594"/>
    </source>
</evidence>
<dbReference type="NCBIfam" id="TIGR00233">
    <property type="entry name" value="trpS"/>
    <property type="match status" value="1"/>
</dbReference>
<dbReference type="EC" id="6.1.1.2" evidence="2 8"/>
<dbReference type="GO" id="GO:0005829">
    <property type="term" value="C:cytosol"/>
    <property type="evidence" value="ECO:0007669"/>
    <property type="project" value="TreeGrafter"/>
</dbReference>
<dbReference type="InterPro" id="IPR014729">
    <property type="entry name" value="Rossmann-like_a/b/a_fold"/>
</dbReference>
<dbReference type="PROSITE" id="PS00178">
    <property type="entry name" value="AA_TRNA_LIGASE_I"/>
    <property type="match status" value="1"/>
</dbReference>
<dbReference type="GO" id="GO:0006436">
    <property type="term" value="P:tryptophanyl-tRNA aminoacylation"/>
    <property type="evidence" value="ECO:0007669"/>
    <property type="project" value="UniProtKB-UniRule"/>
</dbReference>
<evidence type="ECO:0000256" key="7">
    <source>
        <dbReference type="ARBA" id="ARBA00023146"/>
    </source>
</evidence>
<protein>
    <recommendedName>
        <fullName evidence="2 8">Tryptophan--tRNA ligase</fullName>
        <ecNumber evidence="2 8">6.1.1.2</ecNumber>
    </recommendedName>
</protein>
<keyword evidence="11" id="KW-1185">Reference proteome</keyword>
<dbReference type="RefSeq" id="WP_143987368.1">
    <property type="nucleotide sequence ID" value="NZ_CP041692.1"/>
</dbReference>
<evidence type="ECO:0000256" key="2">
    <source>
        <dbReference type="ARBA" id="ARBA00013161"/>
    </source>
</evidence>
<evidence type="ECO:0000256" key="3">
    <source>
        <dbReference type="ARBA" id="ARBA00022598"/>
    </source>
</evidence>
<dbReference type="EMBL" id="CP041692">
    <property type="protein sequence ID" value="QDP97409.1"/>
    <property type="molecule type" value="Genomic_DNA"/>
</dbReference>
<name>A0A516Q1U4_9ACTN</name>
<dbReference type="PRINTS" id="PR01039">
    <property type="entry name" value="TRNASYNTHTRP"/>
</dbReference>
<dbReference type="AlphaFoldDB" id="A0A516Q1U4"/>
<dbReference type="PANTHER" id="PTHR43766:SF1">
    <property type="entry name" value="TRYPTOPHAN--TRNA LIGASE, MITOCHONDRIAL"/>
    <property type="match status" value="1"/>
</dbReference>
<sequence>MSLDLAERSADLDPAGGDGVQLSLLTPSGRLTVGNYLGALRPMREATGRCFFGISDLHAMTTTHRPDLLRARIAEFSRLMIAVGLDPDRQVIFRQSAVPEHTGLHYLLECVARVGELGRMIQYKEKGRGRPDTRMSLLSYPVLMAADILLYQAEKIPVGDDQTQHVELARDLAQRFNRDYPGSDGDVFTVPEVINPKIAARLKDLQDPAVKMSKSSTNPAGVIYLLDSPETIRRKIKRAVTDSEPGISYRPDERPGLANLLDLGAATSGLTVQELINSHTSFGTLKNTVADAVIAIIEPIRTRYAEIDPAEVRMIFARGAEQARAAAAPTLAAARDAIGLG</sequence>
<keyword evidence="3 9" id="KW-0436">Ligase</keyword>
<dbReference type="GO" id="GO:0004830">
    <property type="term" value="F:tryptophan-tRNA ligase activity"/>
    <property type="evidence" value="ECO:0007669"/>
    <property type="project" value="UniProtKB-UniRule"/>
</dbReference>
<dbReference type="SUPFAM" id="SSF52374">
    <property type="entry name" value="Nucleotidylyl transferase"/>
    <property type="match status" value="1"/>
</dbReference>
<keyword evidence="4 9" id="KW-0547">Nucleotide-binding</keyword>
<evidence type="ECO:0000256" key="5">
    <source>
        <dbReference type="ARBA" id="ARBA00022840"/>
    </source>
</evidence>
<comment type="similarity">
    <text evidence="1 9">Belongs to the class-I aminoacyl-tRNA synthetase family.</text>
</comment>
<organism evidence="10 11">
    <name type="scientific">Microlunatus elymi</name>
    <dbReference type="NCBI Taxonomy" id="2596828"/>
    <lineage>
        <taxon>Bacteria</taxon>
        <taxon>Bacillati</taxon>
        <taxon>Actinomycetota</taxon>
        <taxon>Actinomycetes</taxon>
        <taxon>Propionibacteriales</taxon>
        <taxon>Propionibacteriaceae</taxon>
        <taxon>Microlunatus</taxon>
    </lineage>
</organism>
<dbReference type="CDD" id="cd00806">
    <property type="entry name" value="TrpRS_core"/>
    <property type="match status" value="1"/>
</dbReference>
<dbReference type="Pfam" id="PF00579">
    <property type="entry name" value="tRNA-synt_1b"/>
    <property type="match status" value="1"/>
</dbReference>
<evidence type="ECO:0000256" key="8">
    <source>
        <dbReference type="NCBIfam" id="TIGR00233"/>
    </source>
</evidence>
<dbReference type="InterPro" id="IPR002305">
    <property type="entry name" value="aa-tRNA-synth_Ic"/>
</dbReference>